<dbReference type="GO" id="GO:0022857">
    <property type="term" value="F:transmembrane transporter activity"/>
    <property type="evidence" value="ECO:0007669"/>
    <property type="project" value="TreeGrafter"/>
</dbReference>
<keyword evidence="2" id="KW-1003">Cell membrane</keyword>
<evidence type="ECO:0000256" key="7">
    <source>
        <dbReference type="SAM" id="Phobius"/>
    </source>
</evidence>
<comment type="caution">
    <text evidence="10">The sequence shown here is derived from an EMBL/GenBank/DDBJ whole genome shotgun (WGS) entry which is preliminary data.</text>
</comment>
<dbReference type="GO" id="GO:0005886">
    <property type="term" value="C:plasma membrane"/>
    <property type="evidence" value="ECO:0007669"/>
    <property type="project" value="UniProtKB-SubCell"/>
</dbReference>
<evidence type="ECO:0000256" key="4">
    <source>
        <dbReference type="ARBA" id="ARBA00022989"/>
    </source>
</evidence>
<evidence type="ECO:0000259" key="9">
    <source>
        <dbReference type="Pfam" id="PF12704"/>
    </source>
</evidence>
<evidence type="ECO:0000256" key="5">
    <source>
        <dbReference type="ARBA" id="ARBA00023136"/>
    </source>
</evidence>
<comment type="similarity">
    <text evidence="6">Belongs to the ABC-4 integral membrane protein family.</text>
</comment>
<dbReference type="InterPro" id="IPR003838">
    <property type="entry name" value="ABC3_permease_C"/>
</dbReference>
<dbReference type="PANTHER" id="PTHR30572">
    <property type="entry name" value="MEMBRANE COMPONENT OF TRANSPORTER-RELATED"/>
    <property type="match status" value="1"/>
</dbReference>
<comment type="subcellular location">
    <subcellularLocation>
        <location evidence="1">Cell membrane</location>
        <topology evidence="1">Multi-pass membrane protein</topology>
    </subcellularLocation>
</comment>
<evidence type="ECO:0000259" key="8">
    <source>
        <dbReference type="Pfam" id="PF02687"/>
    </source>
</evidence>
<evidence type="ECO:0000256" key="3">
    <source>
        <dbReference type="ARBA" id="ARBA00022692"/>
    </source>
</evidence>
<dbReference type="Pfam" id="PF12704">
    <property type="entry name" value="MacB_PCD"/>
    <property type="match status" value="1"/>
</dbReference>
<protein>
    <submittedName>
        <fullName evidence="10">ABC transporter permease</fullName>
    </submittedName>
</protein>
<dbReference type="EMBL" id="BMEO01000002">
    <property type="protein sequence ID" value="GGF87776.1"/>
    <property type="molecule type" value="Genomic_DNA"/>
</dbReference>
<evidence type="ECO:0000313" key="10">
    <source>
        <dbReference type="EMBL" id="GGF87776.1"/>
    </source>
</evidence>
<proteinExistence type="inferred from homology"/>
<dbReference type="Pfam" id="PF02687">
    <property type="entry name" value="FtsX"/>
    <property type="match status" value="1"/>
</dbReference>
<evidence type="ECO:0000256" key="6">
    <source>
        <dbReference type="ARBA" id="ARBA00038076"/>
    </source>
</evidence>
<keyword evidence="11" id="KW-1185">Reference proteome</keyword>
<feature type="transmembrane region" description="Helical" evidence="7">
    <location>
        <begin position="338"/>
        <end position="364"/>
    </location>
</feature>
<accession>A0A917FIU8</accession>
<dbReference type="AlphaFoldDB" id="A0A917FIU8"/>
<keyword evidence="3 7" id="KW-0812">Transmembrane</keyword>
<evidence type="ECO:0000256" key="1">
    <source>
        <dbReference type="ARBA" id="ARBA00004651"/>
    </source>
</evidence>
<dbReference type="InterPro" id="IPR050250">
    <property type="entry name" value="Macrolide_Exporter_MacB"/>
</dbReference>
<reference evidence="10" key="2">
    <citation type="submission" date="2020-09" db="EMBL/GenBank/DDBJ databases">
        <authorList>
            <person name="Sun Q."/>
            <person name="Zhou Y."/>
        </authorList>
    </citation>
    <scope>NUCLEOTIDE SEQUENCE</scope>
    <source>
        <strain evidence="10">CGMCC 1.12181</strain>
    </source>
</reference>
<organism evidence="10 11">
    <name type="scientific">Marinicella pacifica</name>
    <dbReference type="NCBI Taxonomy" id="1171543"/>
    <lineage>
        <taxon>Bacteria</taxon>
        <taxon>Pseudomonadati</taxon>
        <taxon>Pseudomonadota</taxon>
        <taxon>Gammaproteobacteria</taxon>
        <taxon>Lysobacterales</taxon>
        <taxon>Marinicellaceae</taxon>
        <taxon>Marinicella</taxon>
    </lineage>
</organism>
<dbReference type="PANTHER" id="PTHR30572:SF4">
    <property type="entry name" value="ABC TRANSPORTER PERMEASE YTRF"/>
    <property type="match status" value="1"/>
</dbReference>
<keyword evidence="4 7" id="KW-1133">Transmembrane helix</keyword>
<feature type="domain" description="ABC3 transporter permease C-terminal" evidence="8">
    <location>
        <begin position="293"/>
        <end position="405"/>
    </location>
</feature>
<gene>
    <name evidence="10" type="ORF">GCM10011365_06130</name>
</gene>
<evidence type="ECO:0000256" key="2">
    <source>
        <dbReference type="ARBA" id="ARBA00022475"/>
    </source>
</evidence>
<feature type="transmembrane region" description="Helical" evidence="7">
    <location>
        <begin position="286"/>
        <end position="315"/>
    </location>
</feature>
<feature type="transmembrane region" description="Helical" evidence="7">
    <location>
        <begin position="21"/>
        <end position="43"/>
    </location>
</feature>
<name>A0A917FIU8_9GAMM</name>
<dbReference type="InterPro" id="IPR025857">
    <property type="entry name" value="MacB_PCD"/>
</dbReference>
<feature type="domain" description="MacB-like periplasmic core" evidence="9">
    <location>
        <begin position="23"/>
        <end position="255"/>
    </location>
</feature>
<reference evidence="10" key="1">
    <citation type="journal article" date="2014" name="Int. J. Syst. Evol. Microbiol.">
        <title>Complete genome sequence of Corynebacterium casei LMG S-19264T (=DSM 44701T), isolated from a smear-ripened cheese.</title>
        <authorList>
            <consortium name="US DOE Joint Genome Institute (JGI-PGF)"/>
            <person name="Walter F."/>
            <person name="Albersmeier A."/>
            <person name="Kalinowski J."/>
            <person name="Ruckert C."/>
        </authorList>
    </citation>
    <scope>NUCLEOTIDE SEQUENCE</scope>
    <source>
        <strain evidence="10">CGMCC 1.12181</strain>
    </source>
</reference>
<dbReference type="Proteomes" id="UP000605253">
    <property type="component" value="Unassembled WGS sequence"/>
</dbReference>
<keyword evidence="5 7" id="KW-0472">Membrane</keyword>
<evidence type="ECO:0000313" key="11">
    <source>
        <dbReference type="Proteomes" id="UP000605253"/>
    </source>
</evidence>
<sequence length="413" mass="45201">MNNTLIINLRHAVAEMLHHKLRTLLTLLGMVFGVGAVIAMLSIGEGAQAEATRLIEKMGLRNLVIEEKQIDPETLKEMRSDSLGLNMNDIRALQNSLPFISQSCGEKTIKTWSLFSQHANSDGAVKALSPNCFGMSNLQVDAGRLFGEEDNQSYAQVAVIGSEVAAELFPDGTALGQRIKVNHLWLEVIGVLKKDALSKNEIQGIKLGAEHNQVFLPIETAFKRLKWEMLESQLDTIRVTIDETIRPQVASVAIDRLLKRRHGNIDDYNIIVPANLLNQQNQTQQIFTIVMSSIAGISLLVGGIGIMNIMLATVLERTKEIGLLRALGARKVDIKNQFLIESATIAAVGAVIGIVMGVVLSFLIQSFADWPVAWSLFSIVLAVGVCLLTGVVFGYYPAKQAAELDPIRALQKN</sequence>
<feature type="transmembrane region" description="Helical" evidence="7">
    <location>
        <begin position="376"/>
        <end position="398"/>
    </location>
</feature>
<dbReference type="RefSeq" id="WP_188364206.1">
    <property type="nucleotide sequence ID" value="NZ_BAABJF010000032.1"/>
</dbReference>